<evidence type="ECO:0000313" key="1">
    <source>
        <dbReference type="EMBL" id="SMP31038.1"/>
    </source>
</evidence>
<accession>A0ABY1PFL2</accession>
<gene>
    <name evidence="1" type="ORF">SAMN06264346_11344</name>
</gene>
<dbReference type="EMBL" id="FXTZ01000013">
    <property type="protein sequence ID" value="SMP31038.1"/>
    <property type="molecule type" value="Genomic_DNA"/>
</dbReference>
<comment type="caution">
    <text evidence="1">The sequence shown here is derived from an EMBL/GenBank/DDBJ whole genome shotgun (WGS) entry which is preliminary data.</text>
</comment>
<keyword evidence="2" id="KW-1185">Reference proteome</keyword>
<dbReference type="Proteomes" id="UP001157960">
    <property type="component" value="Unassembled WGS sequence"/>
</dbReference>
<reference evidence="1 2" key="1">
    <citation type="submission" date="2017-05" db="EMBL/GenBank/DDBJ databases">
        <authorList>
            <person name="Varghese N."/>
            <person name="Submissions S."/>
        </authorList>
    </citation>
    <scope>NUCLEOTIDE SEQUENCE [LARGE SCALE GENOMIC DNA]</scope>
    <source>
        <strain evidence="1 2">DSM 28214</strain>
    </source>
</reference>
<sequence length="67" mass="7410">MKVAITAFLLAKGNVNVDHKKSPEKIQSSNVFNLNQLISITSVVNEVIKVVSYPDHEAVSSIFLNIR</sequence>
<evidence type="ECO:0000313" key="2">
    <source>
        <dbReference type="Proteomes" id="UP001157960"/>
    </source>
</evidence>
<protein>
    <submittedName>
        <fullName evidence="1">Uncharacterized protein</fullName>
    </submittedName>
</protein>
<proteinExistence type="predicted"/>
<name>A0ABY1PFL2_9FLAO</name>
<organism evidence="1 2">
    <name type="scientific">Chryseobacterium profundimaris</name>
    <dbReference type="NCBI Taxonomy" id="1387275"/>
    <lineage>
        <taxon>Bacteria</taxon>
        <taxon>Pseudomonadati</taxon>
        <taxon>Bacteroidota</taxon>
        <taxon>Flavobacteriia</taxon>
        <taxon>Flavobacteriales</taxon>
        <taxon>Weeksellaceae</taxon>
        <taxon>Chryseobacterium group</taxon>
        <taxon>Chryseobacterium</taxon>
    </lineage>
</organism>